<dbReference type="EMBL" id="MAEI02000001">
    <property type="protein sequence ID" value="MEO1781196.1"/>
    <property type="molecule type" value="Genomic_DNA"/>
</dbReference>
<evidence type="ECO:0000256" key="3">
    <source>
        <dbReference type="ARBA" id="ARBA00022475"/>
    </source>
</evidence>
<dbReference type="Proteomes" id="UP001429357">
    <property type="component" value="Unassembled WGS sequence"/>
</dbReference>
<keyword evidence="8" id="KW-1185">Reference proteome</keyword>
<keyword evidence="6" id="KW-0472">Membrane</keyword>
<proteinExistence type="inferred from homology"/>
<evidence type="ECO:0000256" key="4">
    <source>
        <dbReference type="ARBA" id="ARBA00022679"/>
    </source>
</evidence>
<dbReference type="Gene3D" id="3.40.50.12580">
    <property type="match status" value="1"/>
</dbReference>
<accession>A0ABV0F209</accession>
<dbReference type="Gene3D" id="3.40.50.11820">
    <property type="match status" value="1"/>
</dbReference>
<name>A0ABV0F209_9ENTE</name>
<dbReference type="InterPro" id="IPR043148">
    <property type="entry name" value="TagF_C"/>
</dbReference>
<dbReference type="RefSeq" id="WP_161870798.1">
    <property type="nucleotide sequence ID" value="NZ_MAEI02000001.1"/>
</dbReference>
<reference evidence="7" key="2">
    <citation type="submission" date="2024-02" db="EMBL/GenBank/DDBJ databases">
        <title>The Genome Sequence of Enterococcus diestrammenae JM9A.</title>
        <authorList>
            <person name="Earl A."/>
            <person name="Manson A."/>
            <person name="Gilmore M."/>
            <person name="Sanders J."/>
            <person name="Shea T."/>
            <person name="Howe W."/>
            <person name="Livny J."/>
            <person name="Cuomo C."/>
            <person name="Neafsey D."/>
            <person name="Birren B."/>
        </authorList>
    </citation>
    <scope>NUCLEOTIDE SEQUENCE</scope>
    <source>
        <strain evidence="7">JM9A</strain>
    </source>
</reference>
<sequence>MKNLYLWLLRHFIRPRRNTSNGDVQVAYLMSFADNDAGLIQELAQTYGDSFLLCHTPNMTEAAANLARKLPAGQLATALYTPKELLLGDTFRKLKQAQVVVVDNYFPELAELAAPNRKIIQIWHATGAIKEFGWGDPKTATRSRGDQRRFQRVYDSFTHVVVGSEMMAQVFKDCYHLPDEVLCRLGVPRTDHFQPAMSQSLQQVDDQLTTQPAPQPISQALSKLAGATSDHQSATKGKRILYVPTYRDTIEEMRAVTDAAFKAFAQLAPDVTFVVKLHPHAEAAIPIPDGGNLQPAKGTLTELMARGDALITDYSSCVFDFMLMQPDAPYLFFCPDLAHYQRTTGLQASFQKQMTPRIAETSEALQQLVETLVVAPSPGTSGQDQEEAFSPATIRDSWHRYNDGQAVSRVVKLIKSLTD</sequence>
<dbReference type="Pfam" id="PF04464">
    <property type="entry name" value="Glyphos_transf"/>
    <property type="match status" value="2"/>
</dbReference>
<dbReference type="InterPro" id="IPR051612">
    <property type="entry name" value="Teichoic_Acid_Biosynth"/>
</dbReference>
<evidence type="ECO:0000256" key="2">
    <source>
        <dbReference type="ARBA" id="ARBA00010488"/>
    </source>
</evidence>
<keyword evidence="3" id="KW-1003">Cell membrane</keyword>
<dbReference type="PANTHER" id="PTHR37316:SF1">
    <property type="entry name" value="TEICHOIC ACID GLYCEROL-PHOSPHATE PRIMASE"/>
    <property type="match status" value="1"/>
</dbReference>
<keyword evidence="4" id="KW-0808">Transferase</keyword>
<evidence type="ECO:0000313" key="8">
    <source>
        <dbReference type="Proteomes" id="UP001429357"/>
    </source>
</evidence>
<reference evidence="7" key="1">
    <citation type="submission" date="2016-06" db="EMBL/GenBank/DDBJ databases">
        <authorList>
            <person name="Van Tyne D."/>
        </authorList>
    </citation>
    <scope>NUCLEOTIDE SEQUENCE</scope>
    <source>
        <strain evidence="7">JM9A</strain>
    </source>
</reference>
<dbReference type="InterPro" id="IPR043149">
    <property type="entry name" value="TagF_N"/>
</dbReference>
<comment type="similarity">
    <text evidence="2">Belongs to the CDP-glycerol glycerophosphotransferase family.</text>
</comment>
<protein>
    <submittedName>
        <fullName evidence="7">Teichoic acid glycerol-phosphate primase</fullName>
    </submittedName>
</protein>
<comment type="subcellular location">
    <subcellularLocation>
        <location evidence="1">Cell membrane</location>
        <topology evidence="1">Peripheral membrane protein</topology>
    </subcellularLocation>
</comment>
<evidence type="ECO:0000256" key="5">
    <source>
        <dbReference type="ARBA" id="ARBA00022944"/>
    </source>
</evidence>
<dbReference type="SUPFAM" id="SSF53756">
    <property type="entry name" value="UDP-Glycosyltransferase/glycogen phosphorylase"/>
    <property type="match status" value="1"/>
</dbReference>
<evidence type="ECO:0000256" key="6">
    <source>
        <dbReference type="ARBA" id="ARBA00023136"/>
    </source>
</evidence>
<evidence type="ECO:0000256" key="1">
    <source>
        <dbReference type="ARBA" id="ARBA00004202"/>
    </source>
</evidence>
<dbReference type="PANTHER" id="PTHR37316">
    <property type="entry name" value="TEICHOIC ACID GLYCEROL-PHOSPHATE PRIMASE"/>
    <property type="match status" value="1"/>
</dbReference>
<comment type="caution">
    <text evidence="7">The sequence shown here is derived from an EMBL/GenBank/DDBJ whole genome shotgun (WGS) entry which is preliminary data.</text>
</comment>
<evidence type="ECO:0000313" key="7">
    <source>
        <dbReference type="EMBL" id="MEO1781196.1"/>
    </source>
</evidence>
<dbReference type="InterPro" id="IPR007554">
    <property type="entry name" value="Glycerophosphate_synth"/>
</dbReference>
<gene>
    <name evidence="7" type="ORF">BAU18_000775</name>
</gene>
<keyword evidence="5" id="KW-0777">Teichoic acid biosynthesis</keyword>
<organism evidence="7 8">
    <name type="scientific">Enterococcus diestrammenae</name>
    <dbReference type="NCBI Taxonomy" id="1155073"/>
    <lineage>
        <taxon>Bacteria</taxon>
        <taxon>Bacillati</taxon>
        <taxon>Bacillota</taxon>
        <taxon>Bacilli</taxon>
        <taxon>Lactobacillales</taxon>
        <taxon>Enterococcaceae</taxon>
        <taxon>Enterococcus</taxon>
    </lineage>
</organism>